<reference evidence="1" key="1">
    <citation type="submission" date="2014-11" db="EMBL/GenBank/DDBJ databases">
        <authorList>
            <person name="Amaro Gonzalez C."/>
        </authorList>
    </citation>
    <scope>NUCLEOTIDE SEQUENCE</scope>
</reference>
<name>A0A0E9P6W2_ANGAN</name>
<sequence>MLGDTRCNMNRGVHTCLNKVVKFC</sequence>
<dbReference type="EMBL" id="GBXM01108827">
    <property type="protein sequence ID" value="JAG99749.1"/>
    <property type="molecule type" value="Transcribed_RNA"/>
</dbReference>
<proteinExistence type="predicted"/>
<accession>A0A0E9P6W2</accession>
<dbReference type="AlphaFoldDB" id="A0A0E9P6W2"/>
<organism evidence="1">
    <name type="scientific">Anguilla anguilla</name>
    <name type="common">European freshwater eel</name>
    <name type="synonym">Muraena anguilla</name>
    <dbReference type="NCBI Taxonomy" id="7936"/>
    <lineage>
        <taxon>Eukaryota</taxon>
        <taxon>Metazoa</taxon>
        <taxon>Chordata</taxon>
        <taxon>Craniata</taxon>
        <taxon>Vertebrata</taxon>
        <taxon>Euteleostomi</taxon>
        <taxon>Actinopterygii</taxon>
        <taxon>Neopterygii</taxon>
        <taxon>Teleostei</taxon>
        <taxon>Anguilliformes</taxon>
        <taxon>Anguillidae</taxon>
        <taxon>Anguilla</taxon>
    </lineage>
</organism>
<reference evidence="1" key="2">
    <citation type="journal article" date="2015" name="Fish Shellfish Immunol.">
        <title>Early steps in the European eel (Anguilla anguilla)-Vibrio vulnificus interaction in the gills: Role of the RtxA13 toxin.</title>
        <authorList>
            <person name="Callol A."/>
            <person name="Pajuelo D."/>
            <person name="Ebbesson L."/>
            <person name="Teles M."/>
            <person name="MacKenzie S."/>
            <person name="Amaro C."/>
        </authorList>
    </citation>
    <scope>NUCLEOTIDE SEQUENCE</scope>
</reference>
<protein>
    <submittedName>
        <fullName evidence="1">Uncharacterized protein</fullName>
    </submittedName>
</protein>
<evidence type="ECO:0000313" key="1">
    <source>
        <dbReference type="EMBL" id="JAG99749.1"/>
    </source>
</evidence>